<dbReference type="NCBIfam" id="NF046117">
    <property type="entry name" value="SCO4848_fam"/>
    <property type="match status" value="1"/>
</dbReference>
<sequence>MGGRPLPSAGVPLGFPLGVPPGDAPGPVLGLPGADGVWLAEGAGGAASAGAAAARGSRNEAEAAARAAPRRRAVAERVAFGDVVIGTPVNVPFRPLPEGEPVARASAEDPIGPVRTPDRILKPMVKPSGSTAPRTPASLSRPVSWFLLAFGVWSWFIWITFAKNLWKDGSGLAFDDAGEPTAYFWVHLLLAVTSFLLGTVIGLIGLRGVRALRRTS</sequence>
<evidence type="ECO:0000256" key="1">
    <source>
        <dbReference type="SAM" id="Phobius"/>
    </source>
</evidence>
<evidence type="ECO:0000313" key="2">
    <source>
        <dbReference type="EMBL" id="EMF00006.1"/>
    </source>
</evidence>
<reference evidence="2 3" key="1">
    <citation type="journal article" date="2013" name="Genome Announc.">
        <title>Whole-Genome Shotgun Assembly and Analysis of the Genome of Streptomyces mobaraensis DSM 40847, a Strain for Industrial Production of Microbial Transglutaminase.</title>
        <authorList>
            <person name="Yang H."/>
            <person name="He T."/>
            <person name="Wu W."/>
            <person name="Zhu W."/>
            <person name="Lu B."/>
            <person name="Sun W."/>
        </authorList>
    </citation>
    <scope>NUCLEOTIDE SEQUENCE [LARGE SCALE GENOMIC DNA]</scope>
    <source>
        <strain evidence="2 3">DSM 40847</strain>
    </source>
</reference>
<feature type="transmembrane region" description="Helical" evidence="1">
    <location>
        <begin position="182"/>
        <end position="206"/>
    </location>
</feature>
<proteinExistence type="predicted"/>
<accession>M3C7R3</accession>
<dbReference type="InterPro" id="IPR058061">
    <property type="entry name" value="SCO4848-like"/>
</dbReference>
<comment type="caution">
    <text evidence="2">The sequence shown here is derived from an EMBL/GenBank/DDBJ whole genome shotgun (WGS) entry which is preliminary data.</text>
</comment>
<evidence type="ECO:0000313" key="3">
    <source>
        <dbReference type="Proteomes" id="UP000011740"/>
    </source>
</evidence>
<dbReference type="AlphaFoldDB" id="M3C7R3"/>
<organism evidence="2 3">
    <name type="scientific">Streptomyces mobaraensis (strain ATCC 29032 / DSM 40847 / JCM 4168 / NBRC 13819 / NCIMB 11159 / IPCR 16-22)</name>
    <dbReference type="NCBI Taxonomy" id="1223523"/>
    <lineage>
        <taxon>Bacteria</taxon>
        <taxon>Bacillati</taxon>
        <taxon>Actinomycetota</taxon>
        <taxon>Actinomycetes</taxon>
        <taxon>Kitasatosporales</taxon>
        <taxon>Streptomycetaceae</taxon>
        <taxon>Streptomyces</taxon>
    </lineage>
</organism>
<keyword evidence="1" id="KW-0472">Membrane</keyword>
<protein>
    <submittedName>
        <fullName evidence="2">Integral membrane protein</fullName>
    </submittedName>
</protein>
<feature type="transmembrane region" description="Helical" evidence="1">
    <location>
        <begin position="143"/>
        <end position="162"/>
    </location>
</feature>
<keyword evidence="1" id="KW-0812">Transmembrane</keyword>
<dbReference type="Pfam" id="PF26606">
    <property type="entry name" value="SCO4848"/>
    <property type="match status" value="1"/>
</dbReference>
<dbReference type="PATRIC" id="fig|1223523.3.peg.2770"/>
<dbReference type="eggNOG" id="ENOG5033055">
    <property type="taxonomic scope" value="Bacteria"/>
</dbReference>
<dbReference type="Proteomes" id="UP000011740">
    <property type="component" value="Unassembled WGS sequence"/>
</dbReference>
<keyword evidence="1" id="KW-1133">Transmembrane helix</keyword>
<gene>
    <name evidence="2" type="ORF">H340_13551</name>
</gene>
<dbReference type="STRING" id="1223523.H340_13551"/>
<dbReference type="EMBL" id="AORZ01000035">
    <property type="protein sequence ID" value="EMF00006.1"/>
    <property type="molecule type" value="Genomic_DNA"/>
</dbReference>
<name>M3C7R3_STRM1</name>